<dbReference type="Pfam" id="PF17105">
    <property type="entry name" value="BRD4_CDT"/>
    <property type="match status" value="1"/>
</dbReference>
<dbReference type="InterPro" id="IPR031354">
    <property type="entry name" value="BRD4_CDT"/>
</dbReference>
<dbReference type="Pfam" id="PF00439">
    <property type="entry name" value="Bromodomain"/>
    <property type="match status" value="1"/>
</dbReference>
<sequence>MNLDAIRRKIEAGKYASAEEVKEDTNSVYENCLKSYSPSDPMYRRGKRLQGGAEIHGEHSQAGEYANRRKLKSNRAKRISNLFGPIGGVLKWYDRSERSALWLAALRSSGDGTRRMQARAKREPIPVLTATHISSLESLLTAPIAFSPSSSAGSSPVVFPMSASVLSRTQAVAVVALPEGSVSSNKDGMHLLASQRQESQNESDDVQNGNLSHDDQHLELQAVSDQEKLQLLRDLYRLPQDKALQERVNSVSKKRAQLKNRKYRWASASPPAARRYSLITAPNEEDERRIVSRSYVHLGAKPLLTAPSELSHNSSYCILDQLIPLKHDDMGREANAKNSSAYDVEAENSQNHGSSSPQNRIANRAAIRPTERIAKGENKELLNAQVRRRNDELEERECASDSGSEITNSIDLQQRQHQSELIRRREQERRLREAMASAEVVTSQMDVMLSFEARH</sequence>
<dbReference type="PROSITE" id="PS50014">
    <property type="entry name" value="BROMODOMAIN_2"/>
    <property type="match status" value="1"/>
</dbReference>
<evidence type="ECO:0000256" key="2">
    <source>
        <dbReference type="PROSITE-ProRule" id="PRU00035"/>
    </source>
</evidence>
<feature type="domain" description="Bromo" evidence="4">
    <location>
        <begin position="1"/>
        <end position="43"/>
    </location>
</feature>
<organism evidence="5 6">
    <name type="scientific">Toxocara canis</name>
    <name type="common">Canine roundworm</name>
    <dbReference type="NCBI Taxonomy" id="6265"/>
    <lineage>
        <taxon>Eukaryota</taxon>
        <taxon>Metazoa</taxon>
        <taxon>Ecdysozoa</taxon>
        <taxon>Nematoda</taxon>
        <taxon>Chromadorea</taxon>
        <taxon>Rhabditida</taxon>
        <taxon>Spirurina</taxon>
        <taxon>Ascaridomorpha</taxon>
        <taxon>Ascaridoidea</taxon>
        <taxon>Toxocaridae</taxon>
        <taxon>Toxocara</taxon>
    </lineage>
</organism>
<evidence type="ECO:0000313" key="6">
    <source>
        <dbReference type="Proteomes" id="UP000031036"/>
    </source>
</evidence>
<protein>
    <recommendedName>
        <fullName evidence="4">Bromo domain-containing protein</fullName>
    </recommendedName>
</protein>
<keyword evidence="1 2" id="KW-0103">Bromodomain</keyword>
<keyword evidence="6" id="KW-1185">Reference proteome</keyword>
<dbReference type="SUPFAM" id="SSF47370">
    <property type="entry name" value="Bromodomain"/>
    <property type="match status" value="1"/>
</dbReference>
<dbReference type="Gene3D" id="1.20.920.10">
    <property type="entry name" value="Bromodomain-like"/>
    <property type="match status" value="1"/>
</dbReference>
<dbReference type="Proteomes" id="UP000031036">
    <property type="component" value="Unassembled WGS sequence"/>
</dbReference>
<reference evidence="5 6" key="1">
    <citation type="submission" date="2014-11" db="EMBL/GenBank/DDBJ databases">
        <title>Genetic blueprint of the zoonotic pathogen Toxocara canis.</title>
        <authorList>
            <person name="Zhu X.-Q."/>
            <person name="Korhonen P.K."/>
            <person name="Cai H."/>
            <person name="Young N.D."/>
            <person name="Nejsum P."/>
            <person name="von Samson-Himmelstjerna G."/>
            <person name="Boag P.R."/>
            <person name="Tan P."/>
            <person name="Li Q."/>
            <person name="Min J."/>
            <person name="Yang Y."/>
            <person name="Wang X."/>
            <person name="Fang X."/>
            <person name="Hall R.S."/>
            <person name="Hofmann A."/>
            <person name="Sternberg P.W."/>
            <person name="Jex A.R."/>
            <person name="Gasser R.B."/>
        </authorList>
    </citation>
    <scope>NUCLEOTIDE SEQUENCE [LARGE SCALE GENOMIC DNA]</scope>
    <source>
        <strain evidence="5">PN_DK_2014</strain>
    </source>
</reference>
<feature type="region of interest" description="Disordered" evidence="3">
    <location>
        <begin position="334"/>
        <end position="368"/>
    </location>
</feature>
<dbReference type="STRING" id="6265.A0A0B2V7B6"/>
<dbReference type="AlphaFoldDB" id="A0A0B2V7B6"/>
<name>A0A0B2V7B6_TOXCA</name>
<gene>
    <name evidence="5" type="ORF">Tcan_04834</name>
</gene>
<dbReference type="InterPro" id="IPR001487">
    <property type="entry name" value="Bromodomain"/>
</dbReference>
<evidence type="ECO:0000313" key="5">
    <source>
        <dbReference type="EMBL" id="KHN77443.1"/>
    </source>
</evidence>
<dbReference type="EMBL" id="JPKZ01002283">
    <property type="protein sequence ID" value="KHN77443.1"/>
    <property type="molecule type" value="Genomic_DNA"/>
</dbReference>
<dbReference type="InterPro" id="IPR036427">
    <property type="entry name" value="Bromodomain-like_sf"/>
</dbReference>
<evidence type="ECO:0000256" key="3">
    <source>
        <dbReference type="SAM" id="MobiDB-lite"/>
    </source>
</evidence>
<evidence type="ECO:0000256" key="1">
    <source>
        <dbReference type="ARBA" id="ARBA00023117"/>
    </source>
</evidence>
<accession>A0A0B2V7B6</accession>
<feature type="compositionally biased region" description="Polar residues" evidence="3">
    <location>
        <begin position="336"/>
        <end position="361"/>
    </location>
</feature>
<proteinExistence type="predicted"/>
<comment type="caution">
    <text evidence="5">The sequence shown here is derived from an EMBL/GenBank/DDBJ whole genome shotgun (WGS) entry which is preliminary data.</text>
</comment>
<evidence type="ECO:0000259" key="4">
    <source>
        <dbReference type="PROSITE" id="PS50014"/>
    </source>
</evidence>